<protein>
    <recommendedName>
        <fullName evidence="6 12">Diaminobutyrate--2-oxoglutarate transaminase</fullName>
        <ecNumber evidence="5 12">2.6.1.76</ecNumber>
    </recommendedName>
    <alternativeName>
        <fullName evidence="12">DABA aminotransferase</fullName>
    </alternativeName>
</protein>
<dbReference type="InterPro" id="IPR015422">
    <property type="entry name" value="PyrdxlP-dep_Trfase_small"/>
</dbReference>
<dbReference type="InterPro" id="IPR015421">
    <property type="entry name" value="PyrdxlP-dep_Trfase_major"/>
</dbReference>
<gene>
    <name evidence="13" type="primary">ectB</name>
    <name evidence="13" type="ORF">DHW61_07035</name>
</gene>
<dbReference type="NCBIfam" id="NF006733">
    <property type="entry name" value="PRK09264.1"/>
    <property type="match status" value="1"/>
</dbReference>
<evidence type="ECO:0000256" key="8">
    <source>
        <dbReference type="ARBA" id="ARBA00022679"/>
    </source>
</evidence>
<evidence type="ECO:0000256" key="2">
    <source>
        <dbReference type="ARBA" id="ARBA00002189"/>
    </source>
</evidence>
<dbReference type="InterPro" id="IPR015424">
    <property type="entry name" value="PyrdxlP-dep_Trfase"/>
</dbReference>
<comment type="catalytic activity">
    <reaction evidence="10 12">
        <text>L-2,4-diaminobutanoate + 2-oxoglutarate = L-aspartate 4-semialdehyde + L-glutamate</text>
        <dbReference type="Rhea" id="RHEA:11160"/>
        <dbReference type="ChEBI" id="CHEBI:16810"/>
        <dbReference type="ChEBI" id="CHEBI:29985"/>
        <dbReference type="ChEBI" id="CHEBI:58761"/>
        <dbReference type="ChEBI" id="CHEBI:537519"/>
        <dbReference type="EC" id="2.6.1.76"/>
    </reaction>
</comment>
<evidence type="ECO:0000256" key="5">
    <source>
        <dbReference type="ARBA" id="ARBA00013155"/>
    </source>
</evidence>
<comment type="caution">
    <text evidence="13">The sequence shown here is derived from an EMBL/GenBank/DDBJ whole genome shotgun (WGS) entry which is preliminary data.</text>
</comment>
<dbReference type="InterPro" id="IPR049704">
    <property type="entry name" value="Aminotrans_3_PPA_site"/>
</dbReference>
<accession>A0A3D2X4X7</accession>
<dbReference type="GO" id="GO:0019491">
    <property type="term" value="P:ectoine biosynthetic process"/>
    <property type="evidence" value="ECO:0007669"/>
    <property type="project" value="UniProtKB-UniPathway"/>
</dbReference>
<dbReference type="PROSITE" id="PS00600">
    <property type="entry name" value="AA_TRANSFER_CLASS_3"/>
    <property type="match status" value="1"/>
</dbReference>
<evidence type="ECO:0000256" key="3">
    <source>
        <dbReference type="ARBA" id="ARBA00004946"/>
    </source>
</evidence>
<dbReference type="InterPro" id="IPR012773">
    <property type="entry name" value="Ectoine_EctB"/>
</dbReference>
<evidence type="ECO:0000313" key="13">
    <source>
        <dbReference type="EMBL" id="HCL02162.1"/>
    </source>
</evidence>
<dbReference type="EC" id="2.6.1.76" evidence="5 12"/>
<dbReference type="Gene3D" id="3.40.640.10">
    <property type="entry name" value="Type I PLP-dependent aspartate aminotransferase-like (Major domain)"/>
    <property type="match status" value="1"/>
</dbReference>
<proteinExistence type="inferred from homology"/>
<dbReference type="NCBIfam" id="TIGR00709">
    <property type="entry name" value="dat"/>
    <property type="match status" value="1"/>
</dbReference>
<comment type="similarity">
    <text evidence="4 11">Belongs to the class-III pyridoxal-phosphate-dependent aminotransferase family.</text>
</comment>
<evidence type="ECO:0000256" key="9">
    <source>
        <dbReference type="ARBA" id="ARBA00022898"/>
    </source>
</evidence>
<dbReference type="CDD" id="cd00610">
    <property type="entry name" value="OAT_like"/>
    <property type="match status" value="1"/>
</dbReference>
<comment type="pathway">
    <text evidence="3 12">Amine and polyamine biosynthesis; ectoine biosynthesis; L-ectoine from L-aspartate 4-semialdehyde: step 1/3.</text>
</comment>
<evidence type="ECO:0000256" key="4">
    <source>
        <dbReference type="ARBA" id="ARBA00008954"/>
    </source>
</evidence>
<evidence type="ECO:0000256" key="12">
    <source>
        <dbReference type="RuleBase" id="RU365034"/>
    </source>
</evidence>
<dbReference type="PANTHER" id="PTHR43552">
    <property type="entry name" value="DIAMINOBUTYRATE--2-OXOGLUTARATE AMINOTRANSFERASE"/>
    <property type="match status" value="1"/>
</dbReference>
<evidence type="ECO:0000256" key="7">
    <source>
        <dbReference type="ARBA" id="ARBA00022576"/>
    </source>
</evidence>
<sequence length="413" mass="46312">MLESEKFESNVRNYCRHFPKVFTKAKLCKMYTPEGEEYLDFFSGAGTLNYGHNNEYIMERIINYIKDDGILHALDMYTTAKCDFIKKFQDCILAPRNYNYKMMFCGPSGTNANEAALKIARKYTGRKNVIAFMGAFHGMSLGSLALTSSLFARNGAGVQLENTIFVPYCRKGFDSLEYIKMILNDDHSGIEKPAAIFVETVQCEGGVQVADFEWLKELDKICKENHILLVCDDIQVGCGRTGTFFSFEQAGIEPDMVTLSKSISGGGLPMSLLLLKPEIDCLEPGEHSGTFRGNQLAFIGASAAIDYAIEHKLWDKVQNDEKYVKEYIEQNILPINNKIQYRGKGLIFGIDFSNFNNEKLTDEISKECFANGLIIELAGRKDSVLKIIPPLIISRDELTAGLNIIKKSIQACV</sequence>
<dbReference type="Gene3D" id="3.90.1150.10">
    <property type="entry name" value="Aspartate Aminotransferase, domain 1"/>
    <property type="match status" value="1"/>
</dbReference>
<dbReference type="NCBIfam" id="TIGR02407">
    <property type="entry name" value="ectoine_ectB"/>
    <property type="match status" value="1"/>
</dbReference>
<evidence type="ECO:0000313" key="14">
    <source>
        <dbReference type="Proteomes" id="UP000262969"/>
    </source>
</evidence>
<dbReference type="GO" id="GO:0045303">
    <property type="term" value="F:diaminobutyrate-2-oxoglutarate transaminase activity"/>
    <property type="evidence" value="ECO:0007669"/>
    <property type="project" value="UniProtKB-EC"/>
</dbReference>
<dbReference type="GO" id="GO:0047307">
    <property type="term" value="F:diaminobutyrate-pyruvate transaminase activity"/>
    <property type="evidence" value="ECO:0007669"/>
    <property type="project" value="InterPro"/>
</dbReference>
<evidence type="ECO:0000256" key="11">
    <source>
        <dbReference type="RuleBase" id="RU003560"/>
    </source>
</evidence>
<reference evidence="13 14" key="1">
    <citation type="journal article" date="2018" name="Nat. Biotechnol.">
        <title>A standardized bacterial taxonomy based on genome phylogeny substantially revises the tree of life.</title>
        <authorList>
            <person name="Parks D.H."/>
            <person name="Chuvochina M."/>
            <person name="Waite D.W."/>
            <person name="Rinke C."/>
            <person name="Skarshewski A."/>
            <person name="Chaumeil P.A."/>
            <person name="Hugenholtz P."/>
        </authorList>
    </citation>
    <scope>NUCLEOTIDE SEQUENCE [LARGE SCALE GENOMIC DNA]</scope>
    <source>
        <strain evidence="13">UBA11728</strain>
    </source>
</reference>
<dbReference type="InterPro" id="IPR004637">
    <property type="entry name" value="Dat"/>
</dbReference>
<evidence type="ECO:0000256" key="1">
    <source>
        <dbReference type="ARBA" id="ARBA00001933"/>
    </source>
</evidence>
<dbReference type="Proteomes" id="UP000262969">
    <property type="component" value="Unassembled WGS sequence"/>
</dbReference>
<name>A0A3D2X4X7_9FIRM</name>
<evidence type="ECO:0000256" key="6">
    <source>
        <dbReference type="ARBA" id="ARBA00014798"/>
    </source>
</evidence>
<dbReference type="SUPFAM" id="SSF53383">
    <property type="entry name" value="PLP-dependent transferases"/>
    <property type="match status" value="1"/>
</dbReference>
<dbReference type="UniPathway" id="UPA00067">
    <property type="reaction ID" value="UER00121"/>
</dbReference>
<dbReference type="AlphaFoldDB" id="A0A3D2X4X7"/>
<dbReference type="GO" id="GO:0030170">
    <property type="term" value="F:pyridoxal phosphate binding"/>
    <property type="evidence" value="ECO:0007669"/>
    <property type="project" value="InterPro"/>
</dbReference>
<evidence type="ECO:0000256" key="10">
    <source>
        <dbReference type="ARBA" id="ARBA00049111"/>
    </source>
</evidence>
<keyword evidence="9 11" id="KW-0663">Pyridoxal phosphate</keyword>
<comment type="function">
    <text evidence="2 12">Catalyzes reversively the conversion of L-aspartate beta-semialdehyde (ASA) to L-2,4-diaminobutyrate (DABA) by transamination with L-glutamate.</text>
</comment>
<organism evidence="13 14">
    <name type="scientific">Lachnoclostridium phytofermentans</name>
    <dbReference type="NCBI Taxonomy" id="66219"/>
    <lineage>
        <taxon>Bacteria</taxon>
        <taxon>Bacillati</taxon>
        <taxon>Bacillota</taxon>
        <taxon>Clostridia</taxon>
        <taxon>Lachnospirales</taxon>
        <taxon>Lachnospiraceae</taxon>
    </lineage>
</organism>
<keyword evidence="8 12" id="KW-0808">Transferase</keyword>
<dbReference type="PANTHER" id="PTHR43552:SF2">
    <property type="entry name" value="DIAMINOBUTYRATE--2-OXOGLUTARATE TRANSAMINASE"/>
    <property type="match status" value="1"/>
</dbReference>
<dbReference type="Pfam" id="PF00202">
    <property type="entry name" value="Aminotran_3"/>
    <property type="match status" value="1"/>
</dbReference>
<comment type="cofactor">
    <cofactor evidence="1 12">
        <name>pyridoxal 5'-phosphate</name>
        <dbReference type="ChEBI" id="CHEBI:597326"/>
    </cofactor>
</comment>
<dbReference type="EMBL" id="DPVV01000237">
    <property type="protein sequence ID" value="HCL02162.1"/>
    <property type="molecule type" value="Genomic_DNA"/>
</dbReference>
<keyword evidence="7 12" id="KW-0032">Aminotransferase</keyword>
<dbReference type="PIRSF" id="PIRSF000521">
    <property type="entry name" value="Transaminase_4ab_Lys_Orn"/>
    <property type="match status" value="1"/>
</dbReference>
<dbReference type="InterPro" id="IPR005814">
    <property type="entry name" value="Aminotrans_3"/>
</dbReference>